<dbReference type="InterPro" id="IPR000300">
    <property type="entry name" value="IPPc"/>
</dbReference>
<dbReference type="SUPFAM" id="SSF56219">
    <property type="entry name" value="DNase I-like"/>
    <property type="match status" value="1"/>
</dbReference>
<proteinExistence type="predicted"/>
<protein>
    <submittedName>
        <fullName evidence="3">Phosphatidylinositol 4,5-bisphosphate 5-phosphatase A-like</fullName>
    </submittedName>
</protein>
<dbReference type="Gene3D" id="3.60.10.10">
    <property type="entry name" value="Endonuclease/exonuclease/phosphatase"/>
    <property type="match status" value="1"/>
</dbReference>
<dbReference type="PANTHER" id="PTHR11200">
    <property type="entry name" value="INOSITOL 5-PHOSPHATASE"/>
    <property type="match status" value="1"/>
</dbReference>
<dbReference type="KEGG" id="dci:103522147"/>
<dbReference type="STRING" id="121845.A0A3Q0JIQ4"/>
<dbReference type="GO" id="GO:0001726">
    <property type="term" value="C:ruffle"/>
    <property type="evidence" value="ECO:0007669"/>
    <property type="project" value="TreeGrafter"/>
</dbReference>
<dbReference type="GeneID" id="103522147"/>
<dbReference type="AlphaFoldDB" id="A0A3Q0JIQ4"/>
<dbReference type="SMART" id="SM00128">
    <property type="entry name" value="IPPc"/>
    <property type="match status" value="1"/>
</dbReference>
<dbReference type="RefSeq" id="XP_026688269.1">
    <property type="nucleotide sequence ID" value="XM_026832468.1"/>
</dbReference>
<reference evidence="3" key="1">
    <citation type="submission" date="2025-08" db="UniProtKB">
        <authorList>
            <consortium name="RefSeq"/>
        </authorList>
    </citation>
    <scope>IDENTIFICATION</scope>
</reference>
<dbReference type="PANTHER" id="PTHR11200:SF275">
    <property type="entry name" value="LD06095P"/>
    <property type="match status" value="1"/>
</dbReference>
<name>A0A3Q0JIQ4_DIACI</name>
<evidence type="ECO:0000313" key="3">
    <source>
        <dbReference type="RefSeq" id="XP_026688269.1"/>
    </source>
</evidence>
<dbReference type="Pfam" id="PF22669">
    <property type="entry name" value="Exo_endo_phos2"/>
    <property type="match status" value="1"/>
</dbReference>
<feature type="domain" description="Inositol polyphosphate-related phosphatase" evidence="1">
    <location>
        <begin position="8"/>
        <end position="261"/>
    </location>
</feature>
<keyword evidence="2" id="KW-1185">Reference proteome</keyword>
<accession>A0A3Q0JIQ4</accession>
<dbReference type="GO" id="GO:0004439">
    <property type="term" value="F:phosphatidylinositol-4,5-bisphosphate 5-phosphatase activity"/>
    <property type="evidence" value="ECO:0007669"/>
    <property type="project" value="TreeGrafter"/>
</dbReference>
<dbReference type="GO" id="GO:0005886">
    <property type="term" value="C:plasma membrane"/>
    <property type="evidence" value="ECO:0007669"/>
    <property type="project" value="TreeGrafter"/>
</dbReference>
<organism evidence="2 3">
    <name type="scientific">Diaphorina citri</name>
    <name type="common">Asian citrus psyllid</name>
    <dbReference type="NCBI Taxonomy" id="121845"/>
    <lineage>
        <taxon>Eukaryota</taxon>
        <taxon>Metazoa</taxon>
        <taxon>Ecdysozoa</taxon>
        <taxon>Arthropoda</taxon>
        <taxon>Hexapoda</taxon>
        <taxon>Insecta</taxon>
        <taxon>Pterygota</taxon>
        <taxon>Neoptera</taxon>
        <taxon>Paraneoptera</taxon>
        <taxon>Hemiptera</taxon>
        <taxon>Sternorrhyncha</taxon>
        <taxon>Psylloidea</taxon>
        <taxon>Psyllidae</taxon>
        <taxon>Diaphorininae</taxon>
        <taxon>Diaphorina</taxon>
    </lineage>
</organism>
<dbReference type="InterPro" id="IPR036691">
    <property type="entry name" value="Endo/exonu/phosph_ase_sf"/>
</dbReference>
<gene>
    <name evidence="3" type="primary">LOC103522147</name>
</gene>
<dbReference type="Proteomes" id="UP000079169">
    <property type="component" value="Unplaced"/>
</dbReference>
<dbReference type="InterPro" id="IPR046985">
    <property type="entry name" value="IP5"/>
</dbReference>
<dbReference type="GO" id="GO:0046856">
    <property type="term" value="P:phosphatidylinositol dephosphorylation"/>
    <property type="evidence" value="ECO:0007669"/>
    <property type="project" value="InterPro"/>
</dbReference>
<sequence length="261" mass="31063">MFYCSLCSIGSLYFITWNVATRPPGENVRTLLDLGRFPPNELPDFYFIGLQEVKSQPQNFVLDSLIDDPWTKAFKTALSPHDYVKVRTVRLVGILLNVFCLRKHLNYLRNMESAITRTGLMGLWVSCCFLRFDRGCLYEMRMEGMRPRGRPRYRYSDDIRADIQRKRGNWNNIKREQRYKDRICYIFWIGDLNFRLNNPETYTQDIITDRIRDGQFNDLLEQDQLRAVMQSGEAFSEFNETTPTFQPTFKYQFNSHNYDNK</sequence>
<dbReference type="PaxDb" id="121845-A0A3Q0JIQ4"/>
<evidence type="ECO:0000259" key="1">
    <source>
        <dbReference type="SMART" id="SM00128"/>
    </source>
</evidence>
<evidence type="ECO:0000313" key="2">
    <source>
        <dbReference type="Proteomes" id="UP000079169"/>
    </source>
</evidence>
<dbReference type="GO" id="GO:0005737">
    <property type="term" value="C:cytoplasm"/>
    <property type="evidence" value="ECO:0007669"/>
    <property type="project" value="TreeGrafter"/>
</dbReference>